<evidence type="ECO:0000256" key="11">
    <source>
        <dbReference type="ARBA" id="ARBA00023136"/>
    </source>
</evidence>
<evidence type="ECO:0000313" key="15">
    <source>
        <dbReference type="EMBL" id="MFC0394713.1"/>
    </source>
</evidence>
<evidence type="ECO:0000256" key="5">
    <source>
        <dbReference type="ARBA" id="ARBA00022553"/>
    </source>
</evidence>
<comment type="caution">
    <text evidence="15">The sequence shown here is derived from an EMBL/GenBank/DDBJ whole genome shotgun (WGS) entry which is preliminary data.</text>
</comment>
<dbReference type="InterPro" id="IPR005467">
    <property type="entry name" value="His_kinase_dom"/>
</dbReference>
<dbReference type="InterPro" id="IPR010559">
    <property type="entry name" value="Sig_transdc_His_kin_internal"/>
</dbReference>
<dbReference type="PANTHER" id="PTHR34220:SF7">
    <property type="entry name" value="SENSOR HISTIDINE KINASE YPDA"/>
    <property type="match status" value="1"/>
</dbReference>
<dbReference type="InterPro" id="IPR003660">
    <property type="entry name" value="HAMP_dom"/>
</dbReference>
<evidence type="ECO:0000256" key="7">
    <source>
        <dbReference type="ARBA" id="ARBA00022741"/>
    </source>
</evidence>
<keyword evidence="10" id="KW-0902">Two-component regulatory system</keyword>
<keyword evidence="8 15" id="KW-0418">Kinase</keyword>
<sequence length="594" mass="67945">MIKNYLVNMKLRTKFLISFTAIILVTVLMISVVNYFVSVGAIKRNSGEFSEYLIGQIGINLDKRTKDIEEIAFQQFRSSSLSERLSQTDTTEEAIYFRNKYINDYMSELMFIKEDFLTVMIIDLDGKPYSVQRKTIQNYNKELMQRLDAREVQQKRGKPLWFQGENGTLFMARAMFDIPTAKYVGMIVIGLDSSYISSIVTNVNQLMDGDVLILNENNELFAPTVRRSEVARYFLNNKLYLASESKNSFTYDGSHYISTVISTLYDKWKVVQIIDVRQLTRDTESITYWTISTILVSLLIAFLMAVFISKNITANIRLLLQSMSSFSLDFNHHVIVPKSRDEVGLLAAKFNSMAEKINDLFNSVYREKLLKQKAEYRTLQFEYKALQAQMNPHFLYNTLESVYSMAKIKGEDEIGEMIYLLGKLLRESIGKKGDVLTLQEEISFIQNYLSIHKMIYGEKIEVVYQLDDHLMGCRVPKFILQPLVENAIIHGIEAKPGKGVIHIVCRSEEGDLIIEVTDNGIGMEAELVQRLLNPERYGSMDDTNKHTNVGIISVHKRATILYGEKYGLTIRSKSGVGTTVQIRLPLLDGEHGQG</sequence>
<evidence type="ECO:0000256" key="6">
    <source>
        <dbReference type="ARBA" id="ARBA00022679"/>
    </source>
</evidence>
<dbReference type="Proteomes" id="UP001589818">
    <property type="component" value="Unassembled WGS sequence"/>
</dbReference>
<dbReference type="Pfam" id="PF06580">
    <property type="entry name" value="His_kinase"/>
    <property type="match status" value="1"/>
</dbReference>
<dbReference type="RefSeq" id="WP_204815885.1">
    <property type="nucleotide sequence ID" value="NZ_JANHOF010000001.1"/>
</dbReference>
<accession>A0ABV6JFK7</accession>
<keyword evidence="11 12" id="KW-0472">Membrane</keyword>
<evidence type="ECO:0000256" key="1">
    <source>
        <dbReference type="ARBA" id="ARBA00000085"/>
    </source>
</evidence>
<dbReference type="EMBL" id="JBHLVF010000041">
    <property type="protein sequence ID" value="MFC0394713.1"/>
    <property type="molecule type" value="Genomic_DNA"/>
</dbReference>
<dbReference type="PROSITE" id="PS50885">
    <property type="entry name" value="HAMP"/>
    <property type="match status" value="1"/>
</dbReference>
<evidence type="ECO:0000256" key="10">
    <source>
        <dbReference type="ARBA" id="ARBA00023012"/>
    </source>
</evidence>
<comment type="subcellular location">
    <subcellularLocation>
        <location evidence="2">Cell membrane</location>
        <topology evidence="2">Multi-pass membrane protein</topology>
    </subcellularLocation>
</comment>
<keyword evidence="12" id="KW-0812">Transmembrane</keyword>
<feature type="transmembrane region" description="Helical" evidence="12">
    <location>
        <begin position="15"/>
        <end position="37"/>
    </location>
</feature>
<dbReference type="PROSITE" id="PS50109">
    <property type="entry name" value="HIS_KIN"/>
    <property type="match status" value="1"/>
</dbReference>
<dbReference type="InterPro" id="IPR003594">
    <property type="entry name" value="HATPase_dom"/>
</dbReference>
<feature type="transmembrane region" description="Helical" evidence="12">
    <location>
        <begin position="286"/>
        <end position="308"/>
    </location>
</feature>
<feature type="domain" description="HAMP" evidence="14">
    <location>
        <begin position="310"/>
        <end position="362"/>
    </location>
</feature>
<dbReference type="SMART" id="SM00387">
    <property type="entry name" value="HATPase_c"/>
    <property type="match status" value="1"/>
</dbReference>
<evidence type="ECO:0000256" key="2">
    <source>
        <dbReference type="ARBA" id="ARBA00004651"/>
    </source>
</evidence>
<dbReference type="InterPro" id="IPR050640">
    <property type="entry name" value="Bact_2-comp_sensor_kinase"/>
</dbReference>
<evidence type="ECO:0000259" key="13">
    <source>
        <dbReference type="PROSITE" id="PS50109"/>
    </source>
</evidence>
<dbReference type="SUPFAM" id="SSF55874">
    <property type="entry name" value="ATPase domain of HSP90 chaperone/DNA topoisomerase II/histidine kinase"/>
    <property type="match status" value="1"/>
</dbReference>
<feature type="domain" description="Histidine kinase" evidence="13">
    <location>
        <begin position="479"/>
        <end position="588"/>
    </location>
</feature>
<evidence type="ECO:0000259" key="14">
    <source>
        <dbReference type="PROSITE" id="PS50885"/>
    </source>
</evidence>
<evidence type="ECO:0000256" key="12">
    <source>
        <dbReference type="SAM" id="Phobius"/>
    </source>
</evidence>
<proteinExistence type="predicted"/>
<evidence type="ECO:0000313" key="16">
    <source>
        <dbReference type="Proteomes" id="UP001589818"/>
    </source>
</evidence>
<gene>
    <name evidence="15" type="ORF">ACFFJ8_25550</name>
</gene>
<keyword evidence="4" id="KW-1003">Cell membrane</keyword>
<dbReference type="PANTHER" id="PTHR34220">
    <property type="entry name" value="SENSOR HISTIDINE KINASE YPDA"/>
    <property type="match status" value="1"/>
</dbReference>
<dbReference type="EC" id="2.7.13.3" evidence="3"/>
<keyword evidence="7" id="KW-0547">Nucleotide-binding</keyword>
<keyword evidence="9" id="KW-0067">ATP-binding</keyword>
<comment type="catalytic activity">
    <reaction evidence="1">
        <text>ATP + protein L-histidine = ADP + protein N-phospho-L-histidine.</text>
        <dbReference type="EC" id="2.7.13.3"/>
    </reaction>
</comment>
<dbReference type="Pfam" id="PF02518">
    <property type="entry name" value="HATPase_c"/>
    <property type="match status" value="1"/>
</dbReference>
<dbReference type="Pfam" id="PF00672">
    <property type="entry name" value="HAMP"/>
    <property type="match status" value="1"/>
</dbReference>
<dbReference type="Gene3D" id="6.10.340.10">
    <property type="match status" value="1"/>
</dbReference>
<keyword evidence="12" id="KW-1133">Transmembrane helix</keyword>
<dbReference type="GO" id="GO:0004673">
    <property type="term" value="F:protein histidine kinase activity"/>
    <property type="evidence" value="ECO:0007669"/>
    <property type="project" value="UniProtKB-EC"/>
</dbReference>
<keyword evidence="6 15" id="KW-0808">Transferase</keyword>
<dbReference type="CDD" id="cd06225">
    <property type="entry name" value="HAMP"/>
    <property type="match status" value="1"/>
</dbReference>
<evidence type="ECO:0000256" key="3">
    <source>
        <dbReference type="ARBA" id="ARBA00012438"/>
    </source>
</evidence>
<dbReference type="InterPro" id="IPR036890">
    <property type="entry name" value="HATPase_C_sf"/>
</dbReference>
<name>A0ABV6JFK7_9BACL</name>
<keyword evidence="16" id="KW-1185">Reference proteome</keyword>
<evidence type="ECO:0000256" key="4">
    <source>
        <dbReference type="ARBA" id="ARBA00022475"/>
    </source>
</evidence>
<reference evidence="15 16" key="1">
    <citation type="submission" date="2024-09" db="EMBL/GenBank/DDBJ databases">
        <authorList>
            <person name="Sun Q."/>
            <person name="Mori K."/>
        </authorList>
    </citation>
    <scope>NUCLEOTIDE SEQUENCE [LARGE SCALE GENOMIC DNA]</scope>
    <source>
        <strain evidence="15 16">CCM 4839</strain>
    </source>
</reference>
<organism evidence="15 16">
    <name type="scientific">Paenibacillus mendelii</name>
    <dbReference type="NCBI Taxonomy" id="206163"/>
    <lineage>
        <taxon>Bacteria</taxon>
        <taxon>Bacillati</taxon>
        <taxon>Bacillota</taxon>
        <taxon>Bacilli</taxon>
        <taxon>Bacillales</taxon>
        <taxon>Paenibacillaceae</taxon>
        <taxon>Paenibacillus</taxon>
    </lineage>
</organism>
<dbReference type="SMART" id="SM00304">
    <property type="entry name" value="HAMP"/>
    <property type="match status" value="1"/>
</dbReference>
<protein>
    <recommendedName>
        <fullName evidence="3">histidine kinase</fullName>
        <ecNumber evidence="3">2.7.13.3</ecNumber>
    </recommendedName>
</protein>
<evidence type="ECO:0000256" key="9">
    <source>
        <dbReference type="ARBA" id="ARBA00022840"/>
    </source>
</evidence>
<evidence type="ECO:0000256" key="8">
    <source>
        <dbReference type="ARBA" id="ARBA00022777"/>
    </source>
</evidence>
<keyword evidence="5" id="KW-0597">Phosphoprotein</keyword>
<dbReference type="Gene3D" id="3.30.565.10">
    <property type="entry name" value="Histidine kinase-like ATPase, C-terminal domain"/>
    <property type="match status" value="1"/>
</dbReference>